<name>A0A423WS13_9PEZI</name>
<dbReference type="InParanoid" id="A0A423WS13"/>
<evidence type="ECO:0000256" key="1">
    <source>
        <dbReference type="SAM" id="MobiDB-lite"/>
    </source>
</evidence>
<gene>
    <name evidence="2" type="ORF">VPNG_07501</name>
</gene>
<comment type="caution">
    <text evidence="2">The sequence shown here is derived from an EMBL/GenBank/DDBJ whole genome shotgun (WGS) entry which is preliminary data.</text>
</comment>
<evidence type="ECO:0000313" key="3">
    <source>
        <dbReference type="Proteomes" id="UP000285146"/>
    </source>
</evidence>
<keyword evidence="3" id="KW-1185">Reference proteome</keyword>
<protein>
    <submittedName>
        <fullName evidence="2">Uncharacterized protein</fullName>
    </submittedName>
</protein>
<accession>A0A423WS13</accession>
<dbReference type="EMBL" id="LKEB01000042">
    <property type="protein sequence ID" value="ROW06325.1"/>
    <property type="molecule type" value="Genomic_DNA"/>
</dbReference>
<feature type="region of interest" description="Disordered" evidence="1">
    <location>
        <begin position="22"/>
        <end position="58"/>
    </location>
</feature>
<organism evidence="2 3">
    <name type="scientific">Cytospora leucostoma</name>
    <dbReference type="NCBI Taxonomy" id="1230097"/>
    <lineage>
        <taxon>Eukaryota</taxon>
        <taxon>Fungi</taxon>
        <taxon>Dikarya</taxon>
        <taxon>Ascomycota</taxon>
        <taxon>Pezizomycotina</taxon>
        <taxon>Sordariomycetes</taxon>
        <taxon>Sordariomycetidae</taxon>
        <taxon>Diaporthales</taxon>
        <taxon>Cytosporaceae</taxon>
        <taxon>Cytospora</taxon>
    </lineage>
</organism>
<dbReference type="Proteomes" id="UP000285146">
    <property type="component" value="Unassembled WGS sequence"/>
</dbReference>
<dbReference type="AlphaFoldDB" id="A0A423WS13"/>
<dbReference type="STRING" id="1230097.A0A423WS13"/>
<proteinExistence type="predicted"/>
<evidence type="ECO:0000313" key="2">
    <source>
        <dbReference type="EMBL" id="ROW06325.1"/>
    </source>
</evidence>
<sequence>MSWHDSTTAICLFRPVSAEQEAEEARRRDLELYATTPPDTPTTSSLRPNPKTPIPHARPAGSCINNTAAATNNFSQSRSLGSCQRDFSRITVAGPNVASKDDIMESIAQVNQGDQYQQRICELFRTLLDPAGPVPLPLGSAIAHHPGASSGETDAIQDVSAVTVHARHGSLDDGWASSVQTTSQATTSGATTPFQHSFDGTASRMSPDIAALNDHFAKLSLTMGQRGFGRPQVENATRAAENKPDLADRSLLDVGIYPRGSANTDT</sequence>
<reference evidence="2 3" key="1">
    <citation type="submission" date="2015-09" db="EMBL/GenBank/DDBJ databases">
        <title>Host preference determinants of Valsa canker pathogens revealed by comparative genomics.</title>
        <authorList>
            <person name="Yin Z."/>
            <person name="Huang L."/>
        </authorList>
    </citation>
    <scope>NUCLEOTIDE SEQUENCE [LARGE SCALE GENOMIC DNA]</scope>
    <source>
        <strain evidence="2 3">SXYLt</strain>
    </source>
</reference>